<feature type="region of interest" description="Disordered" evidence="1">
    <location>
        <begin position="160"/>
        <end position="204"/>
    </location>
</feature>
<name>A0A9P1GE38_9DINO</name>
<comment type="caution">
    <text evidence="3">The sequence shown here is derived from an EMBL/GenBank/DDBJ whole genome shotgun (WGS) entry which is preliminary data.</text>
</comment>
<dbReference type="Proteomes" id="UP001152797">
    <property type="component" value="Unassembled WGS sequence"/>
</dbReference>
<feature type="compositionally biased region" description="Polar residues" evidence="1">
    <location>
        <begin position="522"/>
        <end position="534"/>
    </location>
</feature>
<sequence length="1154" mass="124412">MALADLVTVEHDVVPYIMDWPQVPADDGEPEAAVLVVLKRPGGFLAAVPVGFMPEEVWANGNMDPPPGVVGPSTVLRLPGMVLDNGVLAPAGSLMSVVVVDLNESVVAQLRPVDAGDAYPYTFDADQPFAVPHPQLLITSAREWAEASGETSHRAYLSVEEATEEVPDLDIGEQADDPPVTPRPAVRRKARAPAPGPERPISGVKRPTVATLASSMGQLLMMNEGFTKNLESLTQRQIALEKRVAIPTAPEAAYLFGIDATDLQFGNNSSAAWYAPKDAWGSPLVRPNELQELEDEKREGGQSSSSDPLAQAVLAQSQALTALVAQIAQQSGDPMVELSTTGASSGTRGAQGRARLQAELAAQKGSFFTSVLAAMSRQMCPTMSPEGSPQELMDRGICGTRYLERFGGYGKVRELGCLQHQVMSIMDCLQTQNWQAARDQTALLAVTLDQAALDSGKFDLAQLLCLQEEPPSTIFTSRQGNILAKLRAFSPLADQKWVTVALAYIKELDVITSKRLELTSQSRQGAFGNSSSTDASPGQPKAKPAAKKKAKGGGRGGQTQPAESINKAEVTSNPLQAQISFRQWAICLPRWILRSRTTFSHCLARSFAALSRSDQTASTVFPLPLPSLDCFRSSGPGLSQKRLWTLAKKRLLNIWTLVLDFMFLGRWPSLEELRRSPSVEQCAVFDRLRTMIAVCGDARELVSLCPGRTGPELGSNLFQLERFCDVCPDLASGYLHGPCRPFTPDPGLLSVSEHPELLPIGRSMSGCSALMDFRNQFGVKQSGRALDLARDSYDASSLLGSPEKDVCSASTLKAAGAEIRLALSVLSLRAAVLPGVFATDASSAKGAIIQAFRRALRLLSASECLEPDTAGHESVLANDVMVTAKWTLVRDWFWKKPGHINVLETSAAVSNLVSLSSRRSSVRFCHLVDSAVARGALTKGRSPSRALQPLVRKAGAICVCGDLYPSWGYSPTRLNVADDPTRGRPVRSACAASLVQHGCPWDVLRRDGMRGLRRFSANWARLVLLVILMPSSVEACGISSTGMPWTVPVTVDFCHGLPFSCSGWLSQLREGFGWFLDFARGLDLPFGLGPAFIPTWISAVGLLVFCVSVLGFVLCKGSSFAEGWHCNHFHKGSQRANQRQAAHLPGKVPQLALE</sequence>
<gene>
    <name evidence="3" type="ORF">C1SCF055_LOCUS35013</name>
</gene>
<evidence type="ECO:0000313" key="6">
    <source>
        <dbReference type="Proteomes" id="UP001152797"/>
    </source>
</evidence>
<protein>
    <submittedName>
        <fullName evidence="5">Phosphodiesterase</fullName>
    </submittedName>
</protein>
<organism evidence="3">
    <name type="scientific">Cladocopium goreaui</name>
    <dbReference type="NCBI Taxonomy" id="2562237"/>
    <lineage>
        <taxon>Eukaryota</taxon>
        <taxon>Sar</taxon>
        <taxon>Alveolata</taxon>
        <taxon>Dinophyceae</taxon>
        <taxon>Suessiales</taxon>
        <taxon>Symbiodiniaceae</taxon>
        <taxon>Cladocopium</taxon>
    </lineage>
</organism>
<feature type="region of interest" description="Disordered" evidence="1">
    <location>
        <begin position="522"/>
        <end position="569"/>
    </location>
</feature>
<keyword evidence="6" id="KW-1185">Reference proteome</keyword>
<feature type="transmembrane region" description="Helical" evidence="2">
    <location>
        <begin position="1091"/>
        <end position="1115"/>
    </location>
</feature>
<dbReference type="EMBL" id="CAMXCT030004591">
    <property type="protein sequence ID" value="CAL4796985.1"/>
    <property type="molecule type" value="Genomic_DNA"/>
</dbReference>
<reference evidence="4" key="2">
    <citation type="submission" date="2024-04" db="EMBL/GenBank/DDBJ databases">
        <authorList>
            <person name="Chen Y."/>
            <person name="Shah S."/>
            <person name="Dougan E. K."/>
            <person name="Thang M."/>
            <person name="Chan C."/>
        </authorList>
    </citation>
    <scope>NUCLEOTIDE SEQUENCE [LARGE SCALE GENOMIC DNA]</scope>
</reference>
<dbReference type="EMBL" id="CAMXCT010004591">
    <property type="protein sequence ID" value="CAI4009673.1"/>
    <property type="molecule type" value="Genomic_DNA"/>
</dbReference>
<keyword evidence="2" id="KW-0472">Membrane</keyword>
<dbReference type="AlphaFoldDB" id="A0A9P1GE38"/>
<evidence type="ECO:0000313" key="4">
    <source>
        <dbReference type="EMBL" id="CAL1163048.1"/>
    </source>
</evidence>
<evidence type="ECO:0000313" key="5">
    <source>
        <dbReference type="EMBL" id="CAL4796985.1"/>
    </source>
</evidence>
<accession>A0A9P1GE38</accession>
<feature type="compositionally biased region" description="Acidic residues" evidence="1">
    <location>
        <begin position="161"/>
        <end position="176"/>
    </location>
</feature>
<evidence type="ECO:0000256" key="1">
    <source>
        <dbReference type="SAM" id="MobiDB-lite"/>
    </source>
</evidence>
<dbReference type="EMBL" id="CAMXCT020004591">
    <property type="protein sequence ID" value="CAL1163048.1"/>
    <property type="molecule type" value="Genomic_DNA"/>
</dbReference>
<proteinExistence type="predicted"/>
<keyword evidence="2" id="KW-1133">Transmembrane helix</keyword>
<reference evidence="3" key="1">
    <citation type="submission" date="2022-10" db="EMBL/GenBank/DDBJ databases">
        <authorList>
            <person name="Chen Y."/>
            <person name="Dougan E. K."/>
            <person name="Chan C."/>
            <person name="Rhodes N."/>
            <person name="Thang M."/>
        </authorList>
    </citation>
    <scope>NUCLEOTIDE SEQUENCE</scope>
</reference>
<keyword evidence="2" id="KW-0812">Transmembrane</keyword>
<evidence type="ECO:0000256" key="2">
    <source>
        <dbReference type="SAM" id="Phobius"/>
    </source>
</evidence>
<evidence type="ECO:0000313" key="3">
    <source>
        <dbReference type="EMBL" id="CAI4009673.1"/>
    </source>
</evidence>